<feature type="transmembrane region" description="Helical" evidence="1">
    <location>
        <begin position="49"/>
        <end position="68"/>
    </location>
</feature>
<dbReference type="EMBL" id="KQ246644">
    <property type="protein sequence ID" value="KNC72693.1"/>
    <property type="molecule type" value="Genomic_DNA"/>
</dbReference>
<keyword evidence="1" id="KW-1133">Transmembrane helix</keyword>
<dbReference type="eggNOG" id="KOG3533">
    <property type="taxonomic scope" value="Eukaryota"/>
</dbReference>
<feature type="transmembrane region" description="Helical" evidence="1">
    <location>
        <begin position="20"/>
        <end position="42"/>
    </location>
</feature>
<dbReference type="RefSeq" id="XP_014146595.1">
    <property type="nucleotide sequence ID" value="XM_014291120.1"/>
</dbReference>
<accession>A0A0L0F9A7</accession>
<keyword evidence="1" id="KW-0812">Transmembrane</keyword>
<proteinExistence type="predicted"/>
<dbReference type="STRING" id="667725.A0A0L0F9A7"/>
<gene>
    <name evidence="2" type="ORF">SARC_14747</name>
</gene>
<organism evidence="2 3">
    <name type="scientific">Sphaeroforma arctica JP610</name>
    <dbReference type="NCBI Taxonomy" id="667725"/>
    <lineage>
        <taxon>Eukaryota</taxon>
        <taxon>Ichthyosporea</taxon>
        <taxon>Ichthyophonida</taxon>
        <taxon>Sphaeroforma</taxon>
    </lineage>
</organism>
<evidence type="ECO:0000313" key="2">
    <source>
        <dbReference type="EMBL" id="KNC72693.1"/>
    </source>
</evidence>
<reference evidence="2 3" key="1">
    <citation type="submission" date="2011-02" db="EMBL/GenBank/DDBJ databases">
        <title>The Genome Sequence of Sphaeroforma arctica JP610.</title>
        <authorList>
            <consortium name="The Broad Institute Genome Sequencing Platform"/>
            <person name="Russ C."/>
            <person name="Cuomo C."/>
            <person name="Young S.K."/>
            <person name="Zeng Q."/>
            <person name="Gargeya S."/>
            <person name="Alvarado L."/>
            <person name="Berlin A."/>
            <person name="Chapman S.B."/>
            <person name="Chen Z."/>
            <person name="Freedman E."/>
            <person name="Gellesch M."/>
            <person name="Goldberg J."/>
            <person name="Griggs A."/>
            <person name="Gujja S."/>
            <person name="Heilman E."/>
            <person name="Heiman D."/>
            <person name="Howarth C."/>
            <person name="Mehta T."/>
            <person name="Neiman D."/>
            <person name="Pearson M."/>
            <person name="Roberts A."/>
            <person name="Saif S."/>
            <person name="Shea T."/>
            <person name="Shenoy N."/>
            <person name="Sisk P."/>
            <person name="Stolte C."/>
            <person name="Sykes S."/>
            <person name="White J."/>
            <person name="Yandava C."/>
            <person name="Burger G."/>
            <person name="Gray M.W."/>
            <person name="Holland P.W.H."/>
            <person name="King N."/>
            <person name="Lang F.B.F."/>
            <person name="Roger A.J."/>
            <person name="Ruiz-Trillo I."/>
            <person name="Haas B."/>
            <person name="Nusbaum C."/>
            <person name="Birren B."/>
        </authorList>
    </citation>
    <scope>NUCLEOTIDE SEQUENCE [LARGE SCALE GENOMIC DNA]</scope>
    <source>
        <strain evidence="2 3">JP610</strain>
    </source>
</reference>
<evidence type="ECO:0000313" key="3">
    <source>
        <dbReference type="Proteomes" id="UP000054560"/>
    </source>
</evidence>
<sequence length="123" mass="14361">MLWHNKLQLYPFLYWLSKGFSQWCRLSFSVVVGINLVIIAFYPFEGLSLVEFVLSLIVLASFLGNQGGRLDQSTLTSSNFYVKILDLFSDFHLLYHTMFVLVVLLGALQHPFWFRYAVDMCMY</sequence>
<keyword evidence="3" id="KW-1185">Reference proteome</keyword>
<protein>
    <submittedName>
        <fullName evidence="2">Uncharacterized protein</fullName>
    </submittedName>
</protein>
<evidence type="ECO:0000256" key="1">
    <source>
        <dbReference type="SAM" id="Phobius"/>
    </source>
</evidence>
<feature type="transmembrane region" description="Helical" evidence="1">
    <location>
        <begin position="93"/>
        <end position="114"/>
    </location>
</feature>
<dbReference type="Proteomes" id="UP000054560">
    <property type="component" value="Unassembled WGS sequence"/>
</dbReference>
<keyword evidence="1" id="KW-0472">Membrane</keyword>
<dbReference type="GeneID" id="25915251"/>
<name>A0A0L0F9A7_9EUKA</name>
<dbReference type="AlphaFoldDB" id="A0A0L0F9A7"/>